<dbReference type="InterPro" id="IPR014265">
    <property type="entry name" value="XrtA/PrsK"/>
</dbReference>
<dbReference type="SMART" id="SM00387">
    <property type="entry name" value="HATPase_c"/>
    <property type="match status" value="1"/>
</dbReference>
<feature type="transmembrane region" description="Helical" evidence="4">
    <location>
        <begin position="237"/>
        <end position="256"/>
    </location>
</feature>
<feature type="transmembrane region" description="Helical" evidence="4">
    <location>
        <begin position="197"/>
        <end position="217"/>
    </location>
</feature>
<dbReference type="NCBIfam" id="TIGR02916">
    <property type="entry name" value="PEP_his_kin"/>
    <property type="match status" value="1"/>
</dbReference>
<dbReference type="InterPro" id="IPR036890">
    <property type="entry name" value="HATPase_C_sf"/>
</dbReference>
<evidence type="ECO:0000313" key="6">
    <source>
        <dbReference type="EMBL" id="QJQ06667.1"/>
    </source>
</evidence>
<keyword evidence="4" id="KW-1133">Transmembrane helix</keyword>
<feature type="transmembrane region" description="Helical" evidence="4">
    <location>
        <begin position="100"/>
        <end position="118"/>
    </location>
</feature>
<keyword evidence="6" id="KW-0808">Transferase</keyword>
<evidence type="ECO:0000256" key="3">
    <source>
        <dbReference type="ARBA" id="ARBA00022553"/>
    </source>
</evidence>
<evidence type="ECO:0000256" key="1">
    <source>
        <dbReference type="ARBA" id="ARBA00000085"/>
    </source>
</evidence>
<keyword evidence="3" id="KW-0597">Phosphoprotein</keyword>
<dbReference type="EMBL" id="CP051152">
    <property type="protein sequence ID" value="QJQ06667.1"/>
    <property type="molecule type" value="Genomic_DNA"/>
</dbReference>
<dbReference type="EC" id="2.7.13.3" evidence="2"/>
<dbReference type="Pfam" id="PF01590">
    <property type="entry name" value="GAF"/>
    <property type="match status" value="1"/>
</dbReference>
<feature type="transmembrane region" description="Helical" evidence="4">
    <location>
        <begin position="164"/>
        <end position="185"/>
    </location>
</feature>
<dbReference type="KEGG" id="upi:EJG51_013340"/>
<feature type="transmembrane region" description="Helical" evidence="4">
    <location>
        <begin position="6"/>
        <end position="27"/>
    </location>
</feature>
<dbReference type="InterPro" id="IPR036097">
    <property type="entry name" value="HisK_dim/P_sf"/>
</dbReference>
<keyword evidence="7" id="KW-1185">Reference proteome</keyword>
<accession>A0A6M4A7Y1</accession>
<comment type="catalytic activity">
    <reaction evidence="1">
        <text>ATP + protein L-histidine = ADP + protein N-phospho-L-histidine.</text>
        <dbReference type="EC" id="2.7.13.3"/>
    </reaction>
</comment>
<feature type="transmembrane region" description="Helical" evidence="4">
    <location>
        <begin position="262"/>
        <end position="284"/>
    </location>
</feature>
<sequence>MLISVAFLSYGVAALAFLSLSILLTTIWRGRQHWASMTVACLLTAAWAATLAWHVQLRIPLAMAAYILEFARSAAWIVFLMILLDPPQRLSVSAFWQAKPYVLGISAFLLIQFLATLYRHLIGDDFSGGLIALISDSGGHVALAVIGMLLIEQFFRNMSEKGRWGIKFACLGIGGLFVYDFYLYSDAMLFRKINEEIWAARGVVDALTVPLLAISIARNPKWSQGILVSRRILFHSVTLFGAAFYLLMMAAAGYYLRFFGGSWGMVMQVAFLFGALILLLVLLFSGSVRSWLKVFISKHFYNYNYDYREEWIRFTRTLSMQGPDLGERAIRALAELVESPAAALYIARESGNCEASSQWNMRLSGNAEPIDSGFCRLLEQKEWVIDLTQLDVSSGMYEGIAIPAWLSAYERAWLVCPLILHGKLFGFVVLAQARSKIKLNWEVLDLLKIAGSQAASYLAQQESANALMVARQFESFNRMSTFMVHDLKNLVAQLSLLLSNAEKHKNNPEFQQDMLDTIDHSVQKMKVLLQKLSRGESLDDRGTIALDQLLLRAVESKSPYQPKPVLEILDKNIRVDANRERLERVIGHIIQNAIEATPKDGEVRVRLTRQDHLAIVEIMDTGVGMSEEFILDKLFSPFVSTKVAGMGIGVFETKEYVHELGGTFEVASKPSHGTTFKLALPLHEARQQDALTEIQPQKVMS</sequence>
<name>A0A6M4A7Y1_9BURK</name>
<dbReference type="PANTHER" id="PTHR43547">
    <property type="entry name" value="TWO-COMPONENT HISTIDINE KINASE"/>
    <property type="match status" value="1"/>
</dbReference>
<gene>
    <name evidence="6" type="primary">prsK</name>
    <name evidence="6" type="ORF">EJG51_013340</name>
</gene>
<reference evidence="6 7" key="1">
    <citation type="journal article" date="2019" name="Int. J. Syst. Evol. Microbiol.">
        <title>Undibacterium piscinae sp. nov., isolated from Korean shiner intestine.</title>
        <authorList>
            <person name="Lee S.Y."/>
            <person name="Kang W."/>
            <person name="Kim P.S."/>
            <person name="Kim H.S."/>
            <person name="Sung H."/>
            <person name="Shin N.R."/>
            <person name="Whon T.W."/>
            <person name="Yun J.H."/>
            <person name="Lee J.Y."/>
            <person name="Lee J.Y."/>
            <person name="Jung M.J."/>
            <person name="Jeong Y.S."/>
            <person name="Tak E.J."/>
            <person name="Han J.E."/>
            <person name="Hyun D.W."/>
            <person name="Kang M.S."/>
            <person name="Lee K.E."/>
            <person name="Lee B.H."/>
            <person name="Bae J.W."/>
        </authorList>
    </citation>
    <scope>NUCLEOTIDE SEQUENCE [LARGE SCALE GENOMIC DNA]</scope>
    <source>
        <strain evidence="6 7">S11R28</strain>
    </source>
</reference>
<dbReference type="Proteomes" id="UP000274350">
    <property type="component" value="Chromosome"/>
</dbReference>
<dbReference type="SUPFAM" id="SSF47384">
    <property type="entry name" value="Homodimeric domain of signal transducing histidine kinase"/>
    <property type="match status" value="1"/>
</dbReference>
<evidence type="ECO:0000256" key="2">
    <source>
        <dbReference type="ARBA" id="ARBA00012438"/>
    </source>
</evidence>
<dbReference type="InterPro" id="IPR004358">
    <property type="entry name" value="Sig_transdc_His_kin-like_C"/>
</dbReference>
<keyword evidence="4" id="KW-0472">Membrane</keyword>
<dbReference type="SUPFAM" id="SSF55781">
    <property type="entry name" value="GAF domain-like"/>
    <property type="match status" value="1"/>
</dbReference>
<dbReference type="GO" id="GO:0000155">
    <property type="term" value="F:phosphorelay sensor kinase activity"/>
    <property type="evidence" value="ECO:0007669"/>
    <property type="project" value="InterPro"/>
</dbReference>
<dbReference type="SUPFAM" id="SSF55874">
    <property type="entry name" value="ATPase domain of HSP90 chaperone/DNA topoisomerase II/histidine kinase"/>
    <property type="match status" value="1"/>
</dbReference>
<dbReference type="Gene3D" id="3.30.450.40">
    <property type="match status" value="1"/>
</dbReference>
<proteinExistence type="predicted"/>
<feature type="domain" description="Histidine kinase" evidence="5">
    <location>
        <begin position="482"/>
        <end position="684"/>
    </location>
</feature>
<dbReference type="InterPro" id="IPR003594">
    <property type="entry name" value="HATPase_dom"/>
</dbReference>
<dbReference type="AlphaFoldDB" id="A0A6M4A7Y1"/>
<keyword evidence="4" id="KW-0812">Transmembrane</keyword>
<protein>
    <recommendedName>
        <fullName evidence="2">histidine kinase</fullName>
        <ecNumber evidence="2">2.7.13.3</ecNumber>
    </recommendedName>
</protein>
<dbReference type="InterPro" id="IPR003018">
    <property type="entry name" value="GAF"/>
</dbReference>
<keyword evidence="6" id="KW-0418">Kinase</keyword>
<evidence type="ECO:0000259" key="5">
    <source>
        <dbReference type="PROSITE" id="PS50109"/>
    </source>
</evidence>
<dbReference type="InterPro" id="IPR005467">
    <property type="entry name" value="His_kinase_dom"/>
</dbReference>
<dbReference type="InterPro" id="IPR003661">
    <property type="entry name" value="HisK_dim/P_dom"/>
</dbReference>
<dbReference type="Pfam" id="PF02518">
    <property type="entry name" value="HATPase_c"/>
    <property type="match status" value="1"/>
</dbReference>
<dbReference type="PRINTS" id="PR00344">
    <property type="entry name" value="BCTRLSENSOR"/>
</dbReference>
<organism evidence="6 7">
    <name type="scientific">Undibacterium piscinae</name>
    <dbReference type="NCBI Taxonomy" id="2495591"/>
    <lineage>
        <taxon>Bacteria</taxon>
        <taxon>Pseudomonadati</taxon>
        <taxon>Pseudomonadota</taxon>
        <taxon>Betaproteobacteria</taxon>
        <taxon>Burkholderiales</taxon>
        <taxon>Oxalobacteraceae</taxon>
        <taxon>Undibacterium</taxon>
    </lineage>
</organism>
<feature type="transmembrane region" description="Helical" evidence="4">
    <location>
        <begin position="34"/>
        <end position="55"/>
    </location>
</feature>
<dbReference type="OrthoDB" id="9785691at2"/>
<dbReference type="CDD" id="cd00082">
    <property type="entry name" value="HisKA"/>
    <property type="match status" value="1"/>
</dbReference>
<feature type="transmembrane region" description="Helical" evidence="4">
    <location>
        <begin position="61"/>
        <end position="84"/>
    </location>
</feature>
<dbReference type="PANTHER" id="PTHR43547:SF2">
    <property type="entry name" value="HYBRID SIGNAL TRANSDUCTION HISTIDINE KINASE C"/>
    <property type="match status" value="1"/>
</dbReference>
<dbReference type="PROSITE" id="PS50109">
    <property type="entry name" value="HIS_KIN"/>
    <property type="match status" value="1"/>
</dbReference>
<dbReference type="InterPro" id="IPR029016">
    <property type="entry name" value="GAF-like_dom_sf"/>
</dbReference>
<evidence type="ECO:0000313" key="7">
    <source>
        <dbReference type="Proteomes" id="UP000274350"/>
    </source>
</evidence>
<feature type="transmembrane region" description="Helical" evidence="4">
    <location>
        <begin position="130"/>
        <end position="152"/>
    </location>
</feature>
<dbReference type="Gene3D" id="3.30.565.10">
    <property type="entry name" value="Histidine kinase-like ATPase, C-terminal domain"/>
    <property type="match status" value="1"/>
</dbReference>
<evidence type="ECO:0000256" key="4">
    <source>
        <dbReference type="SAM" id="Phobius"/>
    </source>
</evidence>